<dbReference type="AlphaFoldDB" id="A0AAV4HJN4"/>
<keyword evidence="1" id="KW-0479">Metal-binding</keyword>
<keyword evidence="2" id="KW-0677">Repeat</keyword>
<sequence>MISISLSEASASLVRHQGSSRQLQSARNFSTKSHNQHATNPPQLLSNDMERPSCSLCGHTFFDRVQLQAHMEMQHRDTLLKCSLCGKGYKSYQGLQYHMERHKGTSFPCPVCDSRLSSKSKVKRHLLQVHNCIPCASCSQIFPSGPQFTQHVLNCP</sequence>
<dbReference type="GO" id="GO:0000981">
    <property type="term" value="F:DNA-binding transcription factor activity, RNA polymerase II-specific"/>
    <property type="evidence" value="ECO:0007669"/>
    <property type="project" value="TreeGrafter"/>
</dbReference>
<dbReference type="PANTHER" id="PTHR24409">
    <property type="entry name" value="ZINC FINGER PROTEIN 142"/>
    <property type="match status" value="1"/>
</dbReference>
<gene>
    <name evidence="8" type="ORF">ElyMa_001019000</name>
</gene>
<dbReference type="GO" id="GO:0005634">
    <property type="term" value="C:nucleus"/>
    <property type="evidence" value="ECO:0007669"/>
    <property type="project" value="TreeGrafter"/>
</dbReference>
<evidence type="ECO:0000313" key="8">
    <source>
        <dbReference type="EMBL" id="GFR98408.1"/>
    </source>
</evidence>
<dbReference type="GO" id="GO:0008270">
    <property type="term" value="F:zinc ion binding"/>
    <property type="evidence" value="ECO:0007669"/>
    <property type="project" value="UniProtKB-KW"/>
</dbReference>
<feature type="compositionally biased region" description="Polar residues" evidence="6">
    <location>
        <begin position="17"/>
        <end position="46"/>
    </location>
</feature>
<dbReference type="SUPFAM" id="SSF57667">
    <property type="entry name" value="beta-beta-alpha zinc fingers"/>
    <property type="match status" value="1"/>
</dbReference>
<evidence type="ECO:0000256" key="6">
    <source>
        <dbReference type="SAM" id="MobiDB-lite"/>
    </source>
</evidence>
<keyword evidence="3 5" id="KW-0863">Zinc-finger</keyword>
<keyword evidence="4" id="KW-0862">Zinc</keyword>
<proteinExistence type="predicted"/>
<dbReference type="PROSITE" id="PS50157">
    <property type="entry name" value="ZINC_FINGER_C2H2_2"/>
    <property type="match status" value="2"/>
</dbReference>
<dbReference type="PROSITE" id="PS00028">
    <property type="entry name" value="ZINC_FINGER_C2H2_1"/>
    <property type="match status" value="3"/>
</dbReference>
<feature type="domain" description="C2H2-type" evidence="7">
    <location>
        <begin position="52"/>
        <end position="75"/>
    </location>
</feature>
<dbReference type="Pfam" id="PF00096">
    <property type="entry name" value="zf-C2H2"/>
    <property type="match status" value="1"/>
</dbReference>
<reference evidence="8 9" key="1">
    <citation type="journal article" date="2021" name="Elife">
        <title>Chloroplast acquisition without the gene transfer in kleptoplastic sea slugs, Plakobranchus ocellatus.</title>
        <authorList>
            <person name="Maeda T."/>
            <person name="Takahashi S."/>
            <person name="Yoshida T."/>
            <person name="Shimamura S."/>
            <person name="Takaki Y."/>
            <person name="Nagai Y."/>
            <person name="Toyoda A."/>
            <person name="Suzuki Y."/>
            <person name="Arimoto A."/>
            <person name="Ishii H."/>
            <person name="Satoh N."/>
            <person name="Nishiyama T."/>
            <person name="Hasebe M."/>
            <person name="Maruyama T."/>
            <person name="Minagawa J."/>
            <person name="Obokata J."/>
            <person name="Shigenobu S."/>
        </authorList>
    </citation>
    <scope>NUCLEOTIDE SEQUENCE [LARGE SCALE GENOMIC DNA]</scope>
</reference>
<keyword evidence="9" id="KW-1185">Reference proteome</keyword>
<protein>
    <submittedName>
        <fullName evidence="8">Zinc finger protein 574</fullName>
    </submittedName>
</protein>
<organism evidence="8 9">
    <name type="scientific">Elysia marginata</name>
    <dbReference type="NCBI Taxonomy" id="1093978"/>
    <lineage>
        <taxon>Eukaryota</taxon>
        <taxon>Metazoa</taxon>
        <taxon>Spiralia</taxon>
        <taxon>Lophotrochozoa</taxon>
        <taxon>Mollusca</taxon>
        <taxon>Gastropoda</taxon>
        <taxon>Heterobranchia</taxon>
        <taxon>Euthyneura</taxon>
        <taxon>Panpulmonata</taxon>
        <taxon>Sacoglossa</taxon>
        <taxon>Placobranchoidea</taxon>
        <taxon>Plakobranchidae</taxon>
        <taxon>Elysia</taxon>
    </lineage>
</organism>
<evidence type="ECO:0000313" key="9">
    <source>
        <dbReference type="Proteomes" id="UP000762676"/>
    </source>
</evidence>
<dbReference type="Proteomes" id="UP000762676">
    <property type="component" value="Unassembled WGS sequence"/>
</dbReference>
<dbReference type="GO" id="GO:0000977">
    <property type="term" value="F:RNA polymerase II transcription regulatory region sequence-specific DNA binding"/>
    <property type="evidence" value="ECO:0007669"/>
    <property type="project" value="TreeGrafter"/>
</dbReference>
<evidence type="ECO:0000256" key="3">
    <source>
        <dbReference type="ARBA" id="ARBA00022771"/>
    </source>
</evidence>
<evidence type="ECO:0000256" key="1">
    <source>
        <dbReference type="ARBA" id="ARBA00022723"/>
    </source>
</evidence>
<dbReference type="InterPro" id="IPR036236">
    <property type="entry name" value="Znf_C2H2_sf"/>
</dbReference>
<dbReference type="Gene3D" id="3.30.160.60">
    <property type="entry name" value="Classic Zinc Finger"/>
    <property type="match status" value="2"/>
</dbReference>
<dbReference type="InterPro" id="IPR013087">
    <property type="entry name" value="Znf_C2H2_type"/>
</dbReference>
<dbReference type="SMART" id="SM00355">
    <property type="entry name" value="ZnF_C2H2"/>
    <property type="match status" value="4"/>
</dbReference>
<evidence type="ECO:0000256" key="2">
    <source>
        <dbReference type="ARBA" id="ARBA00022737"/>
    </source>
</evidence>
<feature type="domain" description="C2H2-type" evidence="7">
    <location>
        <begin position="80"/>
        <end position="107"/>
    </location>
</feature>
<evidence type="ECO:0000256" key="4">
    <source>
        <dbReference type="ARBA" id="ARBA00022833"/>
    </source>
</evidence>
<dbReference type="EMBL" id="BMAT01002063">
    <property type="protein sequence ID" value="GFR98408.1"/>
    <property type="molecule type" value="Genomic_DNA"/>
</dbReference>
<dbReference type="Pfam" id="PF13894">
    <property type="entry name" value="zf-C2H2_4"/>
    <property type="match status" value="1"/>
</dbReference>
<comment type="caution">
    <text evidence="8">The sequence shown here is derived from an EMBL/GenBank/DDBJ whole genome shotgun (WGS) entry which is preliminary data.</text>
</comment>
<feature type="region of interest" description="Disordered" evidence="6">
    <location>
        <begin position="15"/>
        <end position="47"/>
    </location>
</feature>
<dbReference type="PANTHER" id="PTHR24409:SF295">
    <property type="entry name" value="AZ2-RELATED"/>
    <property type="match status" value="1"/>
</dbReference>
<evidence type="ECO:0000256" key="5">
    <source>
        <dbReference type="PROSITE-ProRule" id="PRU00042"/>
    </source>
</evidence>
<accession>A0AAV4HJN4</accession>
<name>A0AAV4HJN4_9GAST</name>
<evidence type="ECO:0000259" key="7">
    <source>
        <dbReference type="PROSITE" id="PS50157"/>
    </source>
</evidence>